<accession>A0A3S0P856</accession>
<comment type="caution">
    <text evidence="1">The sequence shown here is derived from an EMBL/GenBank/DDBJ whole genome shotgun (WGS) entry which is preliminary data.</text>
</comment>
<dbReference type="AlphaFoldDB" id="A0A3S0P856"/>
<sequence length="461" mass="52388">MKTAFNGCKSFGCPNLANPDLSLYRKTDQLGFDSYQCPECGAFTPVLDDSAINQFIEHAIRTQTPLALPHCIKCNQRTPSRRFGRTKAGTSRCQCEGCGSVYSLLNEGKLSEQLQPLLDLIIDSKSVEAVHRQAGLNSKIFYQRLSKLEALIRLANRLLLQTYFNSQPKLSLQSYSSRLDVRSGKQKACLTTWQLHTVDAEFGFKILVTDNLLQGHAETSSPYVLDYIEPQFPGSDMFEHVQWTYDKIFARNKFDNLGYTLQRQAHSNEGTLVRPVIAAHTHFQLLNDLLPTSKPTDLLLEHESFIRGSSIFAFSEPVKQGQTNLYYLYQSKAQEPAYPEQKKIGWWNETWVKFPSIGVKQELDVVLCSLTKGGLQCVDKLTQDWASDYQEYLETKLPNKYRQTLSHKICQQWLGISQYLYNTHHGGKRGALLKSSLNGDFNFRSIGNIVDLINQTARSRT</sequence>
<evidence type="ECO:0000313" key="1">
    <source>
        <dbReference type="EMBL" id="RTZ17439.1"/>
    </source>
</evidence>
<keyword evidence="2" id="KW-1185">Reference proteome</keyword>
<organism evidence="1 2">
    <name type="scientific">Vibrio aquaticus</name>
    <dbReference type="NCBI Taxonomy" id="2496559"/>
    <lineage>
        <taxon>Bacteria</taxon>
        <taxon>Pseudomonadati</taxon>
        <taxon>Pseudomonadota</taxon>
        <taxon>Gammaproteobacteria</taxon>
        <taxon>Vibrionales</taxon>
        <taxon>Vibrionaceae</taxon>
        <taxon>Vibrio</taxon>
    </lineage>
</organism>
<evidence type="ECO:0000313" key="2">
    <source>
        <dbReference type="Proteomes" id="UP000268973"/>
    </source>
</evidence>
<dbReference type="OrthoDB" id="9128325at2"/>
<evidence type="ECO:0008006" key="3">
    <source>
        <dbReference type="Google" id="ProtNLM"/>
    </source>
</evidence>
<proteinExistence type="predicted"/>
<dbReference type="Proteomes" id="UP000268973">
    <property type="component" value="Unassembled WGS sequence"/>
</dbReference>
<gene>
    <name evidence="1" type="ORF">EJ063_01260</name>
</gene>
<dbReference type="RefSeq" id="WP_126572195.1">
    <property type="nucleotide sequence ID" value="NZ_RXZH01000001.1"/>
</dbReference>
<name>A0A3S0P856_9VIBR</name>
<reference evidence="1 2" key="1">
    <citation type="submission" date="2018-12" db="EMBL/GenBank/DDBJ databases">
        <title>Vibrio sp. isolated from China Sea.</title>
        <authorList>
            <person name="Li Y."/>
        </authorList>
    </citation>
    <scope>NUCLEOTIDE SEQUENCE [LARGE SCALE GENOMIC DNA]</scope>
    <source>
        <strain evidence="1 2">BEI207</strain>
    </source>
</reference>
<dbReference type="EMBL" id="RXZH01000001">
    <property type="protein sequence ID" value="RTZ17439.1"/>
    <property type="molecule type" value="Genomic_DNA"/>
</dbReference>
<protein>
    <recommendedName>
        <fullName evidence="3">IS1 family transposase</fullName>
    </recommendedName>
</protein>